<comment type="caution">
    <text evidence="2">The sequence shown here is derived from an EMBL/GenBank/DDBJ whole genome shotgun (WGS) entry which is preliminary data.</text>
</comment>
<dbReference type="PRINTS" id="PR00412">
    <property type="entry name" value="EPOXHYDRLASE"/>
</dbReference>
<protein>
    <recommendedName>
        <fullName evidence="1">AB hydrolase-1 domain-containing protein</fullName>
    </recommendedName>
</protein>
<dbReference type="AlphaFoldDB" id="A0A813Z3V9"/>
<dbReference type="EMBL" id="CAJNOC010001806">
    <property type="protein sequence ID" value="CAF0892589.1"/>
    <property type="molecule type" value="Genomic_DNA"/>
</dbReference>
<evidence type="ECO:0000313" key="2">
    <source>
        <dbReference type="EMBL" id="CAF0892589.1"/>
    </source>
</evidence>
<dbReference type="InterPro" id="IPR050266">
    <property type="entry name" value="AB_hydrolase_sf"/>
</dbReference>
<accession>A0A813Z3V9</accession>
<dbReference type="InterPro" id="IPR000639">
    <property type="entry name" value="Epox_hydrolase-like"/>
</dbReference>
<proteinExistence type="predicted"/>
<dbReference type="OrthoDB" id="7130006at2759"/>
<dbReference type="GO" id="GO:0047372">
    <property type="term" value="F:monoacylglycerol lipase activity"/>
    <property type="evidence" value="ECO:0007669"/>
    <property type="project" value="TreeGrafter"/>
</dbReference>
<dbReference type="Gene3D" id="3.40.50.1820">
    <property type="entry name" value="alpha/beta hydrolase"/>
    <property type="match status" value="1"/>
</dbReference>
<sequence length="334" mass="39437">MKLFLTGTILIVSLIIGSYFYDKKTNDELKESFSLNLKDWFNKGNYYIYKDIHKIFYIQEYLNDESNEHELPSIVLLHGFPTSSYDYHKLWNLLRQEKNIKSIITFDYLGYGFSDKPLNYEYSIFDMADMVDKILMKLNVQSVYLIAHDVGDTVAQELIRRDNLLNQNHFKILKLVLLNGGIFSDSYKPVITQEILRTKYLNKITSKYFFKHLFFKYSFSKVFGSLSPPTHVDLLDFFNSIRYNDGNLVLPLTIEYMNERTQYNDVWLDALNETMVPTLFIYGPADPINMRSKFPQKIRTELPNVKLNILSDLVGHYPQYEDAFTVFELIKNFF</sequence>
<dbReference type="PANTHER" id="PTHR43798:SF33">
    <property type="entry name" value="HYDROLASE, PUTATIVE (AFU_ORTHOLOGUE AFUA_2G14860)-RELATED"/>
    <property type="match status" value="1"/>
</dbReference>
<dbReference type="InterPro" id="IPR029058">
    <property type="entry name" value="AB_hydrolase_fold"/>
</dbReference>
<dbReference type="PANTHER" id="PTHR43798">
    <property type="entry name" value="MONOACYLGLYCEROL LIPASE"/>
    <property type="match status" value="1"/>
</dbReference>
<keyword evidence="3" id="KW-1185">Reference proteome</keyword>
<name>A0A813Z3V9_9BILA</name>
<dbReference type="SUPFAM" id="SSF53474">
    <property type="entry name" value="alpha/beta-Hydrolases"/>
    <property type="match status" value="1"/>
</dbReference>
<feature type="domain" description="AB hydrolase-1" evidence="1">
    <location>
        <begin position="72"/>
        <end position="189"/>
    </location>
</feature>
<dbReference type="InterPro" id="IPR000073">
    <property type="entry name" value="AB_hydrolase_1"/>
</dbReference>
<organism evidence="2 3">
    <name type="scientific">Brachionus calyciflorus</name>
    <dbReference type="NCBI Taxonomy" id="104777"/>
    <lineage>
        <taxon>Eukaryota</taxon>
        <taxon>Metazoa</taxon>
        <taxon>Spiralia</taxon>
        <taxon>Gnathifera</taxon>
        <taxon>Rotifera</taxon>
        <taxon>Eurotatoria</taxon>
        <taxon>Monogononta</taxon>
        <taxon>Pseudotrocha</taxon>
        <taxon>Ploima</taxon>
        <taxon>Brachionidae</taxon>
        <taxon>Brachionus</taxon>
    </lineage>
</organism>
<dbReference type="GO" id="GO:0046464">
    <property type="term" value="P:acylglycerol catabolic process"/>
    <property type="evidence" value="ECO:0007669"/>
    <property type="project" value="TreeGrafter"/>
</dbReference>
<reference evidence="2" key="1">
    <citation type="submission" date="2021-02" db="EMBL/GenBank/DDBJ databases">
        <authorList>
            <person name="Nowell W R."/>
        </authorList>
    </citation>
    <scope>NUCLEOTIDE SEQUENCE</scope>
    <source>
        <strain evidence="2">Ploen Becks lab</strain>
    </source>
</reference>
<evidence type="ECO:0000259" key="1">
    <source>
        <dbReference type="Pfam" id="PF00561"/>
    </source>
</evidence>
<dbReference type="GO" id="GO:0016020">
    <property type="term" value="C:membrane"/>
    <property type="evidence" value="ECO:0007669"/>
    <property type="project" value="TreeGrafter"/>
</dbReference>
<dbReference type="Proteomes" id="UP000663879">
    <property type="component" value="Unassembled WGS sequence"/>
</dbReference>
<dbReference type="Pfam" id="PF00561">
    <property type="entry name" value="Abhydrolase_1"/>
    <property type="match status" value="1"/>
</dbReference>
<gene>
    <name evidence="2" type="ORF">OXX778_LOCUS10987</name>
</gene>
<evidence type="ECO:0000313" key="3">
    <source>
        <dbReference type="Proteomes" id="UP000663879"/>
    </source>
</evidence>